<organism evidence="1 2">
    <name type="scientific">Niastella soli</name>
    <dbReference type="NCBI Taxonomy" id="2821487"/>
    <lineage>
        <taxon>Bacteria</taxon>
        <taxon>Pseudomonadati</taxon>
        <taxon>Bacteroidota</taxon>
        <taxon>Chitinophagia</taxon>
        <taxon>Chitinophagales</taxon>
        <taxon>Chitinophagaceae</taxon>
        <taxon>Niastella</taxon>
    </lineage>
</organism>
<gene>
    <name evidence="1" type="ORF">J7I42_14965</name>
</gene>
<dbReference type="EMBL" id="JAGHKO010000004">
    <property type="protein sequence ID" value="MBO9201581.1"/>
    <property type="molecule type" value="Genomic_DNA"/>
</dbReference>
<name>A0ABS3YWP7_9BACT</name>
<sequence length="34" mass="3798">MAAGALVGAGSAWLMYKGNQWLHRHKTNSIHPFF</sequence>
<keyword evidence="2" id="KW-1185">Reference proteome</keyword>
<evidence type="ECO:0000313" key="1">
    <source>
        <dbReference type="EMBL" id="MBO9201581.1"/>
    </source>
</evidence>
<evidence type="ECO:0000313" key="2">
    <source>
        <dbReference type="Proteomes" id="UP000677244"/>
    </source>
</evidence>
<proteinExistence type="predicted"/>
<accession>A0ABS3YWP7</accession>
<reference evidence="1 2" key="1">
    <citation type="submission" date="2021-03" db="EMBL/GenBank/DDBJ databases">
        <title>Assistant Professor.</title>
        <authorList>
            <person name="Huq M.A."/>
        </authorList>
    </citation>
    <scope>NUCLEOTIDE SEQUENCE [LARGE SCALE GENOMIC DNA]</scope>
    <source>
        <strain evidence="1 2">MAH-29</strain>
    </source>
</reference>
<comment type="caution">
    <text evidence="1">The sequence shown here is derived from an EMBL/GenBank/DDBJ whole genome shotgun (WGS) entry which is preliminary data.</text>
</comment>
<dbReference type="Proteomes" id="UP000677244">
    <property type="component" value="Unassembled WGS sequence"/>
</dbReference>
<protein>
    <submittedName>
        <fullName evidence="1">Uncharacterized protein</fullName>
    </submittedName>
</protein>